<accession>A0A8T1ZJ52</accession>
<dbReference type="PANTHER" id="PTHR11439:SF463">
    <property type="entry name" value="REVERSE TRANSCRIPTASE TY1_COPIA-TYPE DOMAIN-CONTAINING PROTEIN"/>
    <property type="match status" value="1"/>
</dbReference>
<dbReference type="InterPro" id="IPR057670">
    <property type="entry name" value="SH3_retrovirus"/>
</dbReference>
<dbReference type="Pfam" id="PF14223">
    <property type="entry name" value="Retrotran_gag_2"/>
    <property type="match status" value="1"/>
</dbReference>
<feature type="compositionally biased region" description="Basic and acidic residues" evidence="1">
    <location>
        <begin position="1971"/>
        <end position="1982"/>
    </location>
</feature>
<dbReference type="InterPro" id="IPR025724">
    <property type="entry name" value="GAG-pre-integrase_dom"/>
</dbReference>
<feature type="compositionally biased region" description="Acidic residues" evidence="1">
    <location>
        <begin position="1950"/>
        <end position="1970"/>
    </location>
</feature>
<feature type="region of interest" description="Disordered" evidence="1">
    <location>
        <begin position="826"/>
        <end position="862"/>
    </location>
</feature>
<dbReference type="Pfam" id="PF22936">
    <property type="entry name" value="Pol_BBD"/>
    <property type="match status" value="2"/>
</dbReference>
<dbReference type="PROSITE" id="PS50994">
    <property type="entry name" value="INTEGRASE"/>
    <property type="match status" value="1"/>
</dbReference>
<feature type="region of interest" description="Disordered" evidence="1">
    <location>
        <begin position="1950"/>
        <end position="1999"/>
    </location>
</feature>
<dbReference type="Pfam" id="PF00665">
    <property type="entry name" value="rve"/>
    <property type="match status" value="1"/>
</dbReference>
<feature type="region of interest" description="Disordered" evidence="1">
    <location>
        <begin position="1649"/>
        <end position="1668"/>
    </location>
</feature>
<dbReference type="Pfam" id="PF13976">
    <property type="entry name" value="gag_pre-integrs"/>
    <property type="match status" value="1"/>
</dbReference>
<comment type="caution">
    <text evidence="3">The sequence shown here is derived from an EMBL/GenBank/DDBJ whole genome shotgun (WGS) entry which is preliminary data.</text>
</comment>
<sequence length="2390" mass="270636">MENTKIRAPVTLKGGNYLLWARTMKTILCGRGFWPHIIKSEAPRETTTNEEGLEIVLVDEDKWFQEDQMVLSVLQNSLEASILEGYSYCETPKDLWETLQNVFGNQSNLSRVFEIKKAINELTQGDMEFTQHFGKFRSLWAELEMLRPNTLDPAVINERREQDKVFGLLFTLNPGYNDLIKHLLRADKLQNLEEVCSQIQKEQGSLGLFGSKGELVSGNSSELASANRGNFNTNRGKAPWCDHCKKSGHAKEKCWILHPHLRPARREPRANHATGENLGGQEQAGTSSQALGGNGAAMMASSDLVRRSDLDALIKALKESSGNAYHALSSLKPLIVDSGASHHMISDSKLMKNIEPALGNVIIANGDKIPVKGLGDLELFSKKSKAFYMPTFTSNLLSVKRATTDLNCYAIFGPNDVHFQDIETSRVLGHGGTKDGLYVLEDTKLSTPLASHFSSVLVNANNAIWHARLGHPHSRALGLLLPSISFKNDECEACILGKHCKSVFPKSNTIYENCFDLVHSDVWTSPCLSRENQKYFVTFIDEKSKYTWLTLLPSKDRVLEAFTNFQNYVTNHYNAKIKIFRSDNGGEYTSHAFKQHLAKHGIIHQTSCPYTPQQNGVAERKNRHLMEVARSMMFHTNVPKRFWSDAVVLACYLINRIPTKILQDSSPFEVLNKNKPSINHLRVFGCVCFVLIGEQRSKLDPKSVKGMFIGYSITQKGYKCYIPETKKVLVSRDVKFVESKGYYEDKNWEDIQDLTHSPSDRANNLCIILERLGVSNSQGHTNSPNPNPEPTQQQETSQHEEEEHLQEEENIQANIQENILEEGEIPSDHEEETTLSEEENLSTPDHNEGSTSQEAPIALRRSERLKFPPSNWKNTRVYYNSQAVAHPIQAVYPTSSMERRYSSRKTSYGTQSYLEEGELPRGKKAVTSKWVFTIKYKSNGDIERYKARLVARGFTQTYGEDYRDTFAPVAKLHTVRVVLSLATNLEWELWQMDVKNAFLQGELEEEVYMKPPSGLEDHNAPGKVFKLKKAIYGLKQSPRAWYHKLSTTLLDRGFKKSEADNTLFTLPSKEGIVVILVYVDDIIISGNDKVGIQETKAFLKSVFDIKDLGELKYFLGIEVCRSKEGLFLSQRKYTLDLLSQVGKLGAKPAKTPLEDDYKANRKGELDNKPFEDVTQYRRLVGKLIYLTITRPDICFAVNVVSQHMQAPTLHHWNMVTRILKYLKGAPGQGIWMGCNKNTELVGYCDADYAGDTKDRRSTTGYCTFIGGNLVTWRSKKQKVVSLSSAEAEYRAMRKLTTEIMWLKALLKDFGIDTPKPITMHCDNQAAIHIASNSVFHERTKHIEVDCHKVREQVQLGVILPCYTESEEQLADIFTKGASTKVCSVRTDTTHDRGTGCKALGRGREDILADGPTRVAGFVLAASVGLSTSIKPWRFRTVWISRTVQGRYRRGLLYDASHKSPHTLFSETLFANLLLLLKSLPFDSQNLVYHGEHQDSCSVTLKGGNYLLWARTMKTILCGRGFWPHIIKSEAPRETTTNGRWLGDRLVDEDKWFQEDQMVLSVLQNSLEASILEGYSYMKCALKSKRRQGSLGLFGSKGELVSGNSSELASANRGNFNTNRGKAPWCDHCKRSGHAKEKCWILHPHLKPARREPRANQATGGEPWRPRASRNIKSSLGRKWSRNDGFLRPYSLKPLIVDSGASHHMISDSKLMKNIEPALGNVIIANGDKIPVKGLGDLELFSKKSKAFYMPTFTSNLLSVKKATTDLNCYAIFGPNDVHFQDIETSRVLGHGGTKDGLYVLEDTKLSTPLASHFSSVLVYANNAIWHARLGHPHSRALGLLLPSISFKNDECEACILGEQRNKLEPKSVKGMFIGYSITQKGYKCYIPETKKVLVSRDVKFVESKGYYEDKNWEDIQDLTHSPSDRANNLRIILERLGVKEEHLQEEENIQENILEEGEIPSDHEEETILSEEEHLSTSDHNEGSTSQEAPTALRRSERLKFPPSNWKNTRVYYNSQAVAHPIQAVCTIAHFPEEHQVFLGQIDQHWIPQTYEEAIQHQVWRDAIAAERQAMEHNHTWEEGELPRGKKAVTSKWVFTIKYKSNGDIERYKARLVARGFTQTYGEDYRDTFAPVAKLHTVRVVLSLATNLEWELWQMDVKNAFLQGELEEEVYMKPPPGLEDHNAPGKVFKLKKAIYGLKQSPRAWYHKLSTTLLDRGFKKSEADNTLFTLPSKEVSQHMQAPTLHHWNMVTRILKYLKGAPGQGIWMGCNKNTELVGYCDADYAGDTKDRRSTTGYCTFIGGNLVTWRSKKQKVVSLSSAEAEYRAMRKLTTELMWLKALLKDLESIHQSQSPCIATIKPPFTSHPIQYSMKERSTLKWIAIKFENKFNLE</sequence>
<dbReference type="InterPro" id="IPR054722">
    <property type="entry name" value="PolX-like_BBD"/>
</dbReference>
<feature type="compositionally biased region" description="Acidic residues" evidence="1">
    <location>
        <begin position="826"/>
        <end position="840"/>
    </location>
</feature>
<proteinExistence type="predicted"/>
<feature type="compositionally biased region" description="Low complexity" evidence="1">
    <location>
        <begin position="780"/>
        <end position="796"/>
    </location>
</feature>
<dbReference type="PANTHER" id="PTHR11439">
    <property type="entry name" value="GAG-POL-RELATED RETROTRANSPOSON"/>
    <property type="match status" value="1"/>
</dbReference>
<name>A0A8T1ZJ52_9BRAS</name>
<evidence type="ECO:0000256" key="1">
    <source>
        <dbReference type="SAM" id="MobiDB-lite"/>
    </source>
</evidence>
<dbReference type="InterPro" id="IPR013103">
    <property type="entry name" value="RVT_2"/>
</dbReference>
<dbReference type="Proteomes" id="UP000694240">
    <property type="component" value="Chromosome 10"/>
</dbReference>
<dbReference type="EMBL" id="JAEFBK010000010">
    <property type="protein sequence ID" value="KAG7559402.1"/>
    <property type="molecule type" value="Genomic_DNA"/>
</dbReference>
<dbReference type="Pfam" id="PF07727">
    <property type="entry name" value="RVT_2"/>
    <property type="match status" value="2"/>
</dbReference>
<organism evidence="3 4">
    <name type="scientific">Arabidopsis thaliana x Arabidopsis arenosa</name>
    <dbReference type="NCBI Taxonomy" id="1240361"/>
    <lineage>
        <taxon>Eukaryota</taxon>
        <taxon>Viridiplantae</taxon>
        <taxon>Streptophyta</taxon>
        <taxon>Embryophyta</taxon>
        <taxon>Tracheophyta</taxon>
        <taxon>Spermatophyta</taxon>
        <taxon>Magnoliopsida</taxon>
        <taxon>eudicotyledons</taxon>
        <taxon>Gunneridae</taxon>
        <taxon>Pentapetalae</taxon>
        <taxon>rosids</taxon>
        <taxon>malvids</taxon>
        <taxon>Brassicales</taxon>
        <taxon>Brassicaceae</taxon>
        <taxon>Camelineae</taxon>
        <taxon>Arabidopsis</taxon>
    </lineage>
</organism>
<dbReference type="GO" id="GO:0015074">
    <property type="term" value="P:DNA integration"/>
    <property type="evidence" value="ECO:0007669"/>
    <property type="project" value="InterPro"/>
</dbReference>
<evidence type="ECO:0000313" key="3">
    <source>
        <dbReference type="EMBL" id="KAG7559402.1"/>
    </source>
</evidence>
<keyword evidence="4" id="KW-1185">Reference proteome</keyword>
<reference evidence="3 4" key="1">
    <citation type="submission" date="2020-12" db="EMBL/GenBank/DDBJ databases">
        <title>Concerted genomic and epigenomic changes stabilize Arabidopsis allopolyploids.</title>
        <authorList>
            <person name="Chen Z."/>
        </authorList>
    </citation>
    <scope>NUCLEOTIDE SEQUENCE [LARGE SCALE GENOMIC DNA]</scope>
    <source>
        <strain evidence="3">Allo738</strain>
        <tissue evidence="3">Leaf</tissue>
    </source>
</reference>
<protein>
    <submittedName>
        <fullName evidence="3">Ribonuclease H-like superfamily</fullName>
    </submittedName>
</protein>
<feature type="region of interest" description="Disordered" evidence="1">
    <location>
        <begin position="776"/>
        <end position="808"/>
    </location>
</feature>
<dbReference type="Pfam" id="PF25597">
    <property type="entry name" value="SH3_retrovirus"/>
    <property type="match status" value="2"/>
</dbReference>
<evidence type="ECO:0000259" key="2">
    <source>
        <dbReference type="PROSITE" id="PS50994"/>
    </source>
</evidence>
<gene>
    <name evidence="3" type="ORF">ISN45_Aa05g010000</name>
</gene>
<dbReference type="CDD" id="cd09272">
    <property type="entry name" value="RNase_HI_RT_Ty1"/>
    <property type="match status" value="2"/>
</dbReference>
<feature type="domain" description="Integrase catalytic" evidence="2">
    <location>
        <begin position="501"/>
        <end position="675"/>
    </location>
</feature>
<feature type="region of interest" description="Disordered" evidence="1">
    <location>
        <begin position="265"/>
        <end position="287"/>
    </location>
</feature>
<dbReference type="InterPro" id="IPR001584">
    <property type="entry name" value="Integrase_cat-core"/>
</dbReference>
<evidence type="ECO:0000313" key="4">
    <source>
        <dbReference type="Proteomes" id="UP000694240"/>
    </source>
</evidence>